<evidence type="ECO:0000259" key="8">
    <source>
        <dbReference type="PROSITE" id="PS50928"/>
    </source>
</evidence>
<evidence type="ECO:0000313" key="11">
    <source>
        <dbReference type="Proteomes" id="UP000318943"/>
    </source>
</evidence>
<dbReference type="PANTHER" id="PTHR43386">
    <property type="entry name" value="OLIGOPEPTIDE TRANSPORT SYSTEM PERMEASE PROTEIN APPC"/>
    <property type="match status" value="1"/>
</dbReference>
<proteinExistence type="inferred from homology"/>
<dbReference type="InterPro" id="IPR000515">
    <property type="entry name" value="MetI-like"/>
</dbReference>
<name>A0AAE9I8V7_9BURK</name>
<dbReference type="EMBL" id="CP097331">
    <property type="protein sequence ID" value="URF06201.1"/>
    <property type="molecule type" value="Genomic_DNA"/>
</dbReference>
<protein>
    <submittedName>
        <fullName evidence="10">ABC transporter permease</fullName>
    </submittedName>
</protein>
<dbReference type="SUPFAM" id="SSF161098">
    <property type="entry name" value="MetI-like"/>
    <property type="match status" value="1"/>
</dbReference>
<evidence type="ECO:0000256" key="5">
    <source>
        <dbReference type="ARBA" id="ARBA00022989"/>
    </source>
</evidence>
<dbReference type="EMBL" id="VCIZ01000007">
    <property type="protein sequence ID" value="TSP12149.1"/>
    <property type="molecule type" value="Genomic_DNA"/>
</dbReference>
<evidence type="ECO:0000256" key="3">
    <source>
        <dbReference type="ARBA" id="ARBA00022475"/>
    </source>
</evidence>
<comment type="subcellular location">
    <subcellularLocation>
        <location evidence="1 7">Cell membrane</location>
        <topology evidence="1 7">Multi-pass membrane protein</topology>
    </subcellularLocation>
</comment>
<keyword evidence="4 7" id="KW-0812">Transmembrane</keyword>
<dbReference type="PANTHER" id="PTHR43386:SF1">
    <property type="entry name" value="D,D-DIPEPTIDE TRANSPORT SYSTEM PERMEASE PROTEIN DDPC-RELATED"/>
    <property type="match status" value="1"/>
</dbReference>
<dbReference type="InterPro" id="IPR025966">
    <property type="entry name" value="OppC_N"/>
</dbReference>
<dbReference type="AlphaFoldDB" id="A0AAE9I8V7"/>
<feature type="domain" description="ABC transmembrane type-1" evidence="8">
    <location>
        <begin position="67"/>
        <end position="256"/>
    </location>
</feature>
<feature type="transmembrane region" description="Helical" evidence="7">
    <location>
        <begin position="105"/>
        <end position="125"/>
    </location>
</feature>
<evidence type="ECO:0000256" key="1">
    <source>
        <dbReference type="ARBA" id="ARBA00004651"/>
    </source>
</evidence>
<dbReference type="PROSITE" id="PS50928">
    <property type="entry name" value="ABC_TM1"/>
    <property type="match status" value="1"/>
</dbReference>
<evidence type="ECO:0000313" key="9">
    <source>
        <dbReference type="EMBL" id="TSP12149.1"/>
    </source>
</evidence>
<dbReference type="KEGG" id="ccam:M5D45_24045"/>
<dbReference type="Pfam" id="PF12911">
    <property type="entry name" value="OppC_N"/>
    <property type="match status" value="1"/>
</dbReference>
<evidence type="ECO:0000256" key="2">
    <source>
        <dbReference type="ARBA" id="ARBA00022448"/>
    </source>
</evidence>
<gene>
    <name evidence="9" type="ORF">FGG12_14130</name>
    <name evidence="10" type="ORF">M5D45_24045</name>
</gene>
<dbReference type="CDD" id="cd06261">
    <property type="entry name" value="TM_PBP2"/>
    <property type="match status" value="1"/>
</dbReference>
<dbReference type="GO" id="GO:0071916">
    <property type="term" value="F:dipeptide transmembrane transporter activity"/>
    <property type="evidence" value="ECO:0007669"/>
    <property type="project" value="TreeGrafter"/>
</dbReference>
<evidence type="ECO:0000313" key="10">
    <source>
        <dbReference type="EMBL" id="URF06201.1"/>
    </source>
</evidence>
<reference evidence="9 11" key="1">
    <citation type="submission" date="2019-05" db="EMBL/GenBank/DDBJ databases">
        <title>Whole genome sequence analysis of Cupriavidus campinensis S14E4C strain.</title>
        <authorList>
            <person name="Abbaszade G."/>
            <person name="Szabo A."/>
            <person name="Toumi M."/>
            <person name="Toth E."/>
        </authorList>
    </citation>
    <scope>NUCLEOTIDE SEQUENCE [LARGE SCALE GENOMIC DNA]</scope>
    <source>
        <strain evidence="9 11">S14E4C</strain>
    </source>
</reference>
<feature type="transmembrane region" description="Helical" evidence="7">
    <location>
        <begin position="69"/>
        <end position="93"/>
    </location>
</feature>
<dbReference type="RefSeq" id="WP_144198299.1">
    <property type="nucleotide sequence ID" value="NZ_CAJPVH010000001.1"/>
</dbReference>
<dbReference type="InterPro" id="IPR035906">
    <property type="entry name" value="MetI-like_sf"/>
</dbReference>
<reference evidence="10" key="2">
    <citation type="journal article" date="2022" name="Microbiol. Resour. Announc.">
        <title>Genome Sequence of Cupriavidus campinensis Strain G5, a Member of a Bacterial Consortium Capable of Polyethylene Degradation.</title>
        <authorList>
            <person name="Schneider B."/>
            <person name="Pfeiffer F."/>
            <person name="Dyall-Smith M."/>
            <person name="Kunte H.J."/>
        </authorList>
    </citation>
    <scope>NUCLEOTIDE SEQUENCE</scope>
    <source>
        <strain evidence="10">G5</strain>
    </source>
</reference>
<evidence type="ECO:0000313" key="12">
    <source>
        <dbReference type="Proteomes" id="UP001056132"/>
    </source>
</evidence>
<accession>A0AAE9I8V7</accession>
<comment type="similarity">
    <text evidence="7">Belongs to the binding-protein-dependent transport system permease family.</text>
</comment>
<keyword evidence="3" id="KW-1003">Cell membrane</keyword>
<reference evidence="10" key="3">
    <citation type="submission" date="2022-05" db="EMBL/GenBank/DDBJ databases">
        <authorList>
            <person name="Kunte H.-J."/>
        </authorList>
    </citation>
    <scope>NUCLEOTIDE SEQUENCE</scope>
    <source>
        <strain evidence="10">G5</strain>
    </source>
</reference>
<organism evidence="10 12">
    <name type="scientific">Cupriavidus campinensis</name>
    <dbReference type="NCBI Taxonomy" id="151783"/>
    <lineage>
        <taxon>Bacteria</taxon>
        <taxon>Pseudomonadati</taxon>
        <taxon>Pseudomonadota</taxon>
        <taxon>Betaproteobacteria</taxon>
        <taxon>Burkholderiales</taxon>
        <taxon>Burkholderiaceae</taxon>
        <taxon>Cupriavidus</taxon>
    </lineage>
</organism>
<keyword evidence="11" id="KW-1185">Reference proteome</keyword>
<sequence length="265" mass="27718">MTWHPRRKAGAALLLMLALFAIVGPWLAPRAPFEQNLYGILQVPQLAEPLGTDHLGRSMLARLASAARLSLGLALLSVASAAVPGTLLGLLAAWRGGWTERLTGAVADAVLALPGLLLVLLLSAFAPGDYWPLYVGLSLVLWVEYYRVTRATARVVLASHHVEAARLLGFGPGYIVRRHLLPELAPLLATLMSFGAGAAVLALAAMGFVGLGAQPPAAELGLMMTELLPYAAEAPWIIAWPILLLGLAILGLVLVSTGAPAEAAA</sequence>
<feature type="transmembrane region" description="Helical" evidence="7">
    <location>
        <begin position="131"/>
        <end position="148"/>
    </location>
</feature>
<keyword evidence="5 7" id="KW-1133">Transmembrane helix</keyword>
<dbReference type="Proteomes" id="UP001056132">
    <property type="component" value="Chromosome 2"/>
</dbReference>
<feature type="transmembrane region" description="Helical" evidence="7">
    <location>
        <begin position="234"/>
        <end position="255"/>
    </location>
</feature>
<dbReference type="Pfam" id="PF00528">
    <property type="entry name" value="BPD_transp_1"/>
    <property type="match status" value="1"/>
</dbReference>
<keyword evidence="2 7" id="KW-0813">Transport</keyword>
<evidence type="ECO:0000256" key="7">
    <source>
        <dbReference type="RuleBase" id="RU363032"/>
    </source>
</evidence>
<feature type="transmembrane region" description="Helical" evidence="7">
    <location>
        <begin position="187"/>
        <end position="214"/>
    </location>
</feature>
<dbReference type="InterPro" id="IPR050366">
    <property type="entry name" value="BP-dependent_transpt_permease"/>
</dbReference>
<evidence type="ECO:0000256" key="6">
    <source>
        <dbReference type="ARBA" id="ARBA00023136"/>
    </source>
</evidence>
<dbReference type="Gene3D" id="1.10.3720.10">
    <property type="entry name" value="MetI-like"/>
    <property type="match status" value="1"/>
</dbReference>
<dbReference type="GO" id="GO:0005886">
    <property type="term" value="C:plasma membrane"/>
    <property type="evidence" value="ECO:0007669"/>
    <property type="project" value="UniProtKB-SubCell"/>
</dbReference>
<dbReference type="Proteomes" id="UP000318943">
    <property type="component" value="Unassembled WGS sequence"/>
</dbReference>
<keyword evidence="6 7" id="KW-0472">Membrane</keyword>
<evidence type="ECO:0000256" key="4">
    <source>
        <dbReference type="ARBA" id="ARBA00022692"/>
    </source>
</evidence>